<reference evidence="1" key="1">
    <citation type="submission" date="2021-06" db="EMBL/GenBank/DDBJ databases">
        <authorList>
            <person name="Kallberg Y."/>
            <person name="Tangrot J."/>
            <person name="Rosling A."/>
        </authorList>
    </citation>
    <scope>NUCLEOTIDE SEQUENCE</scope>
    <source>
        <strain evidence="1">FL966</strain>
    </source>
</reference>
<name>A0A9N9A1Z9_9GLOM</name>
<dbReference type="Proteomes" id="UP000789759">
    <property type="component" value="Unassembled WGS sequence"/>
</dbReference>
<evidence type="ECO:0000313" key="2">
    <source>
        <dbReference type="Proteomes" id="UP000789759"/>
    </source>
</evidence>
<comment type="caution">
    <text evidence="1">The sequence shown here is derived from an EMBL/GenBank/DDBJ whole genome shotgun (WGS) entry which is preliminary data.</text>
</comment>
<dbReference type="AlphaFoldDB" id="A0A9N9A1Z9"/>
<dbReference type="OrthoDB" id="2409716at2759"/>
<dbReference type="EMBL" id="CAJVQA010001505">
    <property type="protein sequence ID" value="CAG8516732.1"/>
    <property type="molecule type" value="Genomic_DNA"/>
</dbReference>
<proteinExistence type="predicted"/>
<evidence type="ECO:0000313" key="1">
    <source>
        <dbReference type="EMBL" id="CAG8516732.1"/>
    </source>
</evidence>
<organism evidence="1 2">
    <name type="scientific">Cetraspora pellucida</name>
    <dbReference type="NCBI Taxonomy" id="1433469"/>
    <lineage>
        <taxon>Eukaryota</taxon>
        <taxon>Fungi</taxon>
        <taxon>Fungi incertae sedis</taxon>
        <taxon>Mucoromycota</taxon>
        <taxon>Glomeromycotina</taxon>
        <taxon>Glomeromycetes</taxon>
        <taxon>Diversisporales</taxon>
        <taxon>Gigasporaceae</taxon>
        <taxon>Cetraspora</taxon>
    </lineage>
</organism>
<keyword evidence="2" id="KW-1185">Reference proteome</keyword>
<gene>
    <name evidence="1" type="ORF">CPELLU_LOCUS3185</name>
</gene>
<sequence>MVDFLKKTDIIVSIMKSISKSENNDASLSKAVRVYSSVVKAEEISDIANANILNHEMAEHLENSFKKSLNEIHALRKYYITECYKHLSKSLTEEFIAEYTDIVKLCLESSKSMKYLQDLVPKMAQVFDNTNMSCSAKKPGLKSNKAKLGLLNLALSTTYGIKFKATNNKQTHYYLVGLFDKESTSKLLPYQTDEGQFYKNSKDICFGYSKLLSDKLEIAFSSDI</sequence>
<protein>
    <submittedName>
        <fullName evidence="1">14479_t:CDS:1</fullName>
    </submittedName>
</protein>
<accession>A0A9N9A1Z9</accession>